<keyword evidence="1" id="KW-0732">Signal</keyword>
<dbReference type="RefSeq" id="XP_019773029.1">
    <property type="nucleotide sequence ID" value="XM_019917470.2"/>
</dbReference>
<dbReference type="EnsemblMetazoa" id="XM_019917470.1">
    <property type="protein sequence ID" value="XP_019773029.1"/>
    <property type="gene ID" value="LOC109546492"/>
</dbReference>
<name>A0AAR5QIH8_DENPD</name>
<feature type="chain" id="PRO_5043490592" description="Protein sleepless" evidence="1">
    <location>
        <begin position="20"/>
        <end position="165"/>
    </location>
</feature>
<accession>A0AAR5QIH8</accession>
<dbReference type="AlphaFoldDB" id="A0AAR5QIH8"/>
<proteinExistence type="predicted"/>
<dbReference type="KEGG" id="dpa:109546492"/>
<evidence type="ECO:0000256" key="1">
    <source>
        <dbReference type="SAM" id="SignalP"/>
    </source>
</evidence>
<organism evidence="2 3">
    <name type="scientific">Dendroctonus ponderosae</name>
    <name type="common">Mountain pine beetle</name>
    <dbReference type="NCBI Taxonomy" id="77166"/>
    <lineage>
        <taxon>Eukaryota</taxon>
        <taxon>Metazoa</taxon>
        <taxon>Ecdysozoa</taxon>
        <taxon>Arthropoda</taxon>
        <taxon>Hexapoda</taxon>
        <taxon>Insecta</taxon>
        <taxon>Pterygota</taxon>
        <taxon>Neoptera</taxon>
        <taxon>Endopterygota</taxon>
        <taxon>Coleoptera</taxon>
        <taxon>Polyphaga</taxon>
        <taxon>Cucujiformia</taxon>
        <taxon>Curculionidae</taxon>
        <taxon>Scolytinae</taxon>
        <taxon>Dendroctonus</taxon>
    </lineage>
</organism>
<reference evidence="3" key="1">
    <citation type="journal article" date="2013" name="Genome Biol.">
        <title>Draft genome of the mountain pine beetle, Dendroctonus ponderosae Hopkins, a major forest pest.</title>
        <authorList>
            <person name="Keeling C.I."/>
            <person name="Yuen M.M."/>
            <person name="Liao N.Y."/>
            <person name="Docking T.R."/>
            <person name="Chan S.K."/>
            <person name="Taylor G.A."/>
            <person name="Palmquist D.L."/>
            <person name="Jackman S.D."/>
            <person name="Nguyen A."/>
            <person name="Li M."/>
            <person name="Henderson H."/>
            <person name="Janes J.K."/>
            <person name="Zhao Y."/>
            <person name="Pandoh P."/>
            <person name="Moore R."/>
            <person name="Sperling F.A."/>
            <person name="Huber D.P."/>
            <person name="Birol I."/>
            <person name="Jones S.J."/>
            <person name="Bohlmann J."/>
        </authorList>
    </citation>
    <scope>NUCLEOTIDE SEQUENCE</scope>
</reference>
<protein>
    <recommendedName>
        <fullName evidence="4">Protein sleepless</fullName>
    </recommendedName>
</protein>
<evidence type="ECO:0000313" key="2">
    <source>
        <dbReference type="EnsemblMetazoa" id="XP_019773029.1"/>
    </source>
</evidence>
<keyword evidence="3" id="KW-1185">Reference proteome</keyword>
<reference evidence="2" key="2">
    <citation type="submission" date="2024-08" db="UniProtKB">
        <authorList>
            <consortium name="EnsemblMetazoa"/>
        </authorList>
    </citation>
    <scope>IDENTIFICATION</scope>
</reference>
<evidence type="ECO:0000313" key="3">
    <source>
        <dbReference type="Proteomes" id="UP000019118"/>
    </source>
</evidence>
<feature type="signal peptide" evidence="1">
    <location>
        <begin position="1"/>
        <end position="19"/>
    </location>
</feature>
<evidence type="ECO:0008006" key="4">
    <source>
        <dbReference type="Google" id="ProtNLM"/>
    </source>
</evidence>
<sequence>MIFLGLAIFIFGSFVQVSGQNVLHCYECTPNIDCANHSVVPSNNCYEQLGDFTDGISVTCYSTFLNYTGVTDLVGNPRDSETGIYRDCGIIPDYMGDYCEWFIGELGLFNITVESCKSCNTSFCNNHVFNEIDGSIVVTEDDSGSYITTLSLILLISGITMTKFV</sequence>
<dbReference type="Proteomes" id="UP000019118">
    <property type="component" value="Unassembled WGS sequence"/>
</dbReference>
<dbReference type="GeneID" id="109546492"/>